<dbReference type="AlphaFoldDB" id="A0A1H9EHN6"/>
<organism evidence="3 4">
    <name type="scientific">Thalassovita taeanensis</name>
    <dbReference type="NCBI Taxonomy" id="657014"/>
    <lineage>
        <taxon>Bacteria</taxon>
        <taxon>Pseudomonadati</taxon>
        <taxon>Pseudomonadota</taxon>
        <taxon>Alphaproteobacteria</taxon>
        <taxon>Rhodobacterales</taxon>
        <taxon>Roseobacteraceae</taxon>
        <taxon>Thalassovita</taxon>
    </lineage>
</organism>
<dbReference type="RefSeq" id="WP_090269518.1">
    <property type="nucleotide sequence ID" value="NZ_FOEP01000005.1"/>
</dbReference>
<sequence>MSVGSKLFAGGVLLAGLSACAPEPTVVVPEPVYNKFGLEALVCPEGYLLTDDATCVLAAAPGVAPAPDAIAPAADVSAPSVDTSTGNQNQNENQNQNQNENQNANQAQGTTG</sequence>
<accession>A0A1H9EHN6</accession>
<proteinExistence type="predicted"/>
<feature type="signal peptide" evidence="2">
    <location>
        <begin position="1"/>
        <end position="21"/>
    </location>
</feature>
<evidence type="ECO:0000313" key="3">
    <source>
        <dbReference type="EMBL" id="SEQ24753.1"/>
    </source>
</evidence>
<feature type="chain" id="PRO_5009300902" evidence="2">
    <location>
        <begin position="22"/>
        <end position="112"/>
    </location>
</feature>
<dbReference type="EMBL" id="FOEP01000005">
    <property type="protein sequence ID" value="SEQ24753.1"/>
    <property type="molecule type" value="Genomic_DNA"/>
</dbReference>
<gene>
    <name evidence="3" type="ORF">SAMN04488092_10541</name>
</gene>
<evidence type="ECO:0000313" key="4">
    <source>
        <dbReference type="Proteomes" id="UP000198634"/>
    </source>
</evidence>
<protein>
    <submittedName>
        <fullName evidence="3">Uncharacterized protein</fullName>
    </submittedName>
</protein>
<evidence type="ECO:0000256" key="1">
    <source>
        <dbReference type="SAM" id="MobiDB-lite"/>
    </source>
</evidence>
<keyword evidence="2" id="KW-0732">Signal</keyword>
<keyword evidence="4" id="KW-1185">Reference proteome</keyword>
<dbReference type="PROSITE" id="PS51257">
    <property type="entry name" value="PROKAR_LIPOPROTEIN"/>
    <property type="match status" value="1"/>
</dbReference>
<reference evidence="3 4" key="1">
    <citation type="submission" date="2016-10" db="EMBL/GenBank/DDBJ databases">
        <authorList>
            <person name="de Groot N.N."/>
        </authorList>
    </citation>
    <scope>NUCLEOTIDE SEQUENCE [LARGE SCALE GENOMIC DNA]</scope>
    <source>
        <strain evidence="3 4">DSM 22007</strain>
    </source>
</reference>
<evidence type="ECO:0000256" key="2">
    <source>
        <dbReference type="SAM" id="SignalP"/>
    </source>
</evidence>
<feature type="region of interest" description="Disordered" evidence="1">
    <location>
        <begin position="68"/>
        <end position="112"/>
    </location>
</feature>
<name>A0A1H9EHN6_9RHOB</name>
<dbReference type="STRING" id="657014.SAMN04488092_10541"/>
<dbReference type="Proteomes" id="UP000198634">
    <property type="component" value="Unassembled WGS sequence"/>
</dbReference>